<evidence type="ECO:0000313" key="3">
    <source>
        <dbReference type="Proteomes" id="UP000657385"/>
    </source>
</evidence>
<dbReference type="InterPro" id="IPR029063">
    <property type="entry name" value="SAM-dependent_MTases_sf"/>
</dbReference>
<reference evidence="2" key="1">
    <citation type="submission" date="2020-11" db="EMBL/GenBank/DDBJ databases">
        <title>Isolation and identification of active actinomycetes.</title>
        <authorList>
            <person name="Yu B."/>
        </authorList>
    </citation>
    <scope>NUCLEOTIDE SEQUENCE</scope>
    <source>
        <strain evidence="2">NEAU-YB345</strain>
    </source>
</reference>
<dbReference type="GO" id="GO:0017000">
    <property type="term" value="P:antibiotic biosynthetic process"/>
    <property type="evidence" value="ECO:0007669"/>
    <property type="project" value="UniProtKB-ARBA"/>
</dbReference>
<name>A0A931B468_9ACTN</name>
<dbReference type="Gene3D" id="3.40.50.150">
    <property type="entry name" value="Vaccinia Virus protein VP39"/>
    <property type="match status" value="1"/>
</dbReference>
<evidence type="ECO:0000313" key="2">
    <source>
        <dbReference type="EMBL" id="MBF9069022.1"/>
    </source>
</evidence>
<dbReference type="PANTHER" id="PTHR43861">
    <property type="entry name" value="TRANS-ACONITATE 2-METHYLTRANSFERASE-RELATED"/>
    <property type="match status" value="1"/>
</dbReference>
<dbReference type="GO" id="GO:0032259">
    <property type="term" value="P:methylation"/>
    <property type="evidence" value="ECO:0007669"/>
    <property type="project" value="UniProtKB-KW"/>
</dbReference>
<proteinExistence type="predicted"/>
<dbReference type="PANTHER" id="PTHR43861:SF1">
    <property type="entry name" value="TRANS-ACONITATE 2-METHYLTRANSFERASE"/>
    <property type="match status" value="1"/>
</dbReference>
<organism evidence="2 3">
    <name type="scientific">Streptacidiphilus fuscans</name>
    <dbReference type="NCBI Taxonomy" id="2789292"/>
    <lineage>
        <taxon>Bacteria</taxon>
        <taxon>Bacillati</taxon>
        <taxon>Actinomycetota</taxon>
        <taxon>Actinomycetes</taxon>
        <taxon>Kitasatosporales</taxon>
        <taxon>Streptomycetaceae</taxon>
        <taxon>Streptacidiphilus</taxon>
    </lineage>
</organism>
<dbReference type="GO" id="GO:0008757">
    <property type="term" value="F:S-adenosylmethionine-dependent methyltransferase activity"/>
    <property type="evidence" value="ECO:0007669"/>
    <property type="project" value="InterPro"/>
</dbReference>
<comment type="caution">
    <text evidence="2">The sequence shown here is derived from an EMBL/GenBank/DDBJ whole genome shotgun (WGS) entry which is preliminary data.</text>
</comment>
<dbReference type="AlphaFoldDB" id="A0A931B468"/>
<gene>
    <name evidence="2" type="ORF">I2501_13430</name>
</gene>
<feature type="domain" description="Methyltransferase type 11" evidence="1">
    <location>
        <begin position="44"/>
        <end position="140"/>
    </location>
</feature>
<keyword evidence="2" id="KW-0808">Transferase</keyword>
<keyword evidence="3" id="KW-1185">Reference proteome</keyword>
<sequence length="241" mass="25461">MTDSWDTIADWYAELLRTGSALNDFNRDVLLDQLPDALTGQRVLDLGCGEGFIARALAARGASVTGIDPSARLIEHARAAGAVGPGSVVYAVDDGCLLGTVADGAVDWVTAGLSLNHVPDLDAAFAAVRRVLTAGGSLVFSVPHPCFEAPDASWTPVDEASGAVRRVVGDYLAEGFWRSDNPHAVRRAGNQHRTLSTYLTALLRHGFTLQAIAEPAPTVQVTAQQPQRAGLPPFLVIRAGR</sequence>
<protein>
    <submittedName>
        <fullName evidence="2">Class I SAM-dependent methyltransferase</fullName>
    </submittedName>
</protein>
<dbReference type="RefSeq" id="WP_196194206.1">
    <property type="nucleotide sequence ID" value="NZ_JADPRT010000005.1"/>
</dbReference>
<dbReference type="EMBL" id="JADPRT010000005">
    <property type="protein sequence ID" value="MBF9069022.1"/>
    <property type="molecule type" value="Genomic_DNA"/>
</dbReference>
<keyword evidence="2" id="KW-0489">Methyltransferase</keyword>
<dbReference type="SUPFAM" id="SSF53335">
    <property type="entry name" value="S-adenosyl-L-methionine-dependent methyltransferases"/>
    <property type="match status" value="1"/>
</dbReference>
<dbReference type="Proteomes" id="UP000657385">
    <property type="component" value="Unassembled WGS sequence"/>
</dbReference>
<accession>A0A931B468</accession>
<dbReference type="InterPro" id="IPR013216">
    <property type="entry name" value="Methyltransf_11"/>
</dbReference>
<dbReference type="CDD" id="cd02440">
    <property type="entry name" value="AdoMet_MTases"/>
    <property type="match status" value="1"/>
</dbReference>
<dbReference type="Pfam" id="PF08241">
    <property type="entry name" value="Methyltransf_11"/>
    <property type="match status" value="1"/>
</dbReference>
<evidence type="ECO:0000259" key="1">
    <source>
        <dbReference type="Pfam" id="PF08241"/>
    </source>
</evidence>